<sequence length="421" mass="44406">MANSNLSGNPADDLRDLIKDALVQTGKALKSWGKDARYSPQAQVSWETKMPGLIESFHWKLDDLESEIVSCLLASITCFSVSEAYPSRQIRAKAALQRDLDRIQDRKRPVQKPAPVEAQSKSPMAVDLDSSSGSGQPSPETKVEIAEVPGPHGVPLEPATAPAMAPFPDMGISFQPPAEPAQAVKQEPAPAPPAMMAPMGDAKVDPKPQSSTSQPQLSGAPEAPMDDLFGLGAGGSTGTTDGNNSEFHFTDMTFSLAPPNGDSQGQSQSQDAVMDMSFASGDMNGGILSLDNLLPPDNTNNNTSDTNHTNNGNMGVSNNNTNSNSNNAKTTPSATQTAQATPATAAPAAAMTNQEKPTEKQESTNLDDLFNLESSAGLEGMDLDINMSGDGGDGSTFDDMYFGDMTEMEHGKFDDAFFGIQ</sequence>
<proteinExistence type="predicted"/>
<organism evidence="2 3">
    <name type="scientific">Colletotrichum plurivorum</name>
    <dbReference type="NCBI Taxonomy" id="2175906"/>
    <lineage>
        <taxon>Eukaryota</taxon>
        <taxon>Fungi</taxon>
        <taxon>Dikarya</taxon>
        <taxon>Ascomycota</taxon>
        <taxon>Pezizomycotina</taxon>
        <taxon>Sordariomycetes</taxon>
        <taxon>Hypocreomycetidae</taxon>
        <taxon>Glomerellales</taxon>
        <taxon>Glomerellaceae</taxon>
        <taxon>Colletotrichum</taxon>
        <taxon>Colletotrichum orchidearum species complex</taxon>
    </lineage>
</organism>
<accession>A0A8H6KRM9</accession>
<feature type="compositionally biased region" description="Polar residues" evidence="1">
    <location>
        <begin position="208"/>
        <end position="217"/>
    </location>
</feature>
<feature type="region of interest" description="Disordered" evidence="1">
    <location>
        <begin position="287"/>
        <end position="367"/>
    </location>
</feature>
<feature type="compositionally biased region" description="Polar residues" evidence="1">
    <location>
        <begin position="129"/>
        <end position="139"/>
    </location>
</feature>
<dbReference type="EMBL" id="WIGO01000035">
    <property type="protein sequence ID" value="KAF6836010.1"/>
    <property type="molecule type" value="Genomic_DNA"/>
</dbReference>
<keyword evidence="3" id="KW-1185">Reference proteome</keyword>
<evidence type="ECO:0000313" key="3">
    <source>
        <dbReference type="Proteomes" id="UP000654918"/>
    </source>
</evidence>
<feature type="compositionally biased region" description="Low complexity" evidence="1">
    <location>
        <begin position="288"/>
        <end position="354"/>
    </location>
</feature>
<evidence type="ECO:0000256" key="1">
    <source>
        <dbReference type="SAM" id="MobiDB-lite"/>
    </source>
</evidence>
<feature type="region of interest" description="Disordered" evidence="1">
    <location>
        <begin position="102"/>
        <end position="271"/>
    </location>
</feature>
<dbReference type="AlphaFoldDB" id="A0A8H6KRM9"/>
<comment type="caution">
    <text evidence="2">The sequence shown here is derived from an EMBL/GenBank/DDBJ whole genome shotgun (WGS) entry which is preliminary data.</text>
</comment>
<gene>
    <name evidence="2" type="ORF">CPLU01_03915</name>
</gene>
<reference evidence="2" key="1">
    <citation type="journal article" date="2020" name="Phytopathology">
        <title>Genome Sequence Resources of Colletotrichum truncatum, C. plurivorum, C. musicola, and C. sojae: Four Species Pathogenic to Soybean (Glycine max).</title>
        <authorList>
            <person name="Rogerio F."/>
            <person name="Boufleur T.R."/>
            <person name="Ciampi-Guillardi M."/>
            <person name="Sukno S.A."/>
            <person name="Thon M.R."/>
            <person name="Massola Junior N.S."/>
            <person name="Baroncelli R."/>
        </authorList>
    </citation>
    <scope>NUCLEOTIDE SEQUENCE</scope>
    <source>
        <strain evidence="2">LFN00145</strain>
    </source>
</reference>
<feature type="compositionally biased region" description="Low complexity" evidence="1">
    <location>
        <begin position="261"/>
        <end position="271"/>
    </location>
</feature>
<dbReference type="Proteomes" id="UP000654918">
    <property type="component" value="Unassembled WGS sequence"/>
</dbReference>
<evidence type="ECO:0000313" key="2">
    <source>
        <dbReference type="EMBL" id="KAF6836010.1"/>
    </source>
</evidence>
<name>A0A8H6KRM9_9PEZI</name>
<protein>
    <submittedName>
        <fullName evidence="2">Uncharacterized protein</fullName>
    </submittedName>
</protein>